<gene>
    <name evidence="1" type="ORF">BpHYR1_026275</name>
</gene>
<keyword evidence="2" id="KW-1185">Reference proteome</keyword>
<accession>A0A3M7QX22</accession>
<protein>
    <submittedName>
        <fullName evidence="1">Uncharacterized protein</fullName>
    </submittedName>
</protein>
<reference evidence="1 2" key="1">
    <citation type="journal article" date="2018" name="Sci. Rep.">
        <title>Genomic signatures of local adaptation to the degree of environmental predictability in rotifers.</title>
        <authorList>
            <person name="Franch-Gras L."/>
            <person name="Hahn C."/>
            <person name="Garcia-Roger E.M."/>
            <person name="Carmona M.J."/>
            <person name="Serra M."/>
            <person name="Gomez A."/>
        </authorList>
    </citation>
    <scope>NUCLEOTIDE SEQUENCE [LARGE SCALE GENOMIC DNA]</scope>
    <source>
        <strain evidence="1">HYR1</strain>
    </source>
</reference>
<organism evidence="1 2">
    <name type="scientific">Brachionus plicatilis</name>
    <name type="common">Marine rotifer</name>
    <name type="synonym">Brachionus muelleri</name>
    <dbReference type="NCBI Taxonomy" id="10195"/>
    <lineage>
        <taxon>Eukaryota</taxon>
        <taxon>Metazoa</taxon>
        <taxon>Spiralia</taxon>
        <taxon>Gnathifera</taxon>
        <taxon>Rotifera</taxon>
        <taxon>Eurotatoria</taxon>
        <taxon>Monogononta</taxon>
        <taxon>Pseudotrocha</taxon>
        <taxon>Ploima</taxon>
        <taxon>Brachionidae</taxon>
        <taxon>Brachionus</taxon>
    </lineage>
</organism>
<evidence type="ECO:0000313" key="1">
    <source>
        <dbReference type="EMBL" id="RNA15505.1"/>
    </source>
</evidence>
<dbReference type="Proteomes" id="UP000276133">
    <property type="component" value="Unassembled WGS sequence"/>
</dbReference>
<comment type="caution">
    <text evidence="1">The sequence shown here is derived from an EMBL/GenBank/DDBJ whole genome shotgun (WGS) entry which is preliminary data.</text>
</comment>
<sequence>MNNKSRLIKEFNIYLLGVFVHKRLYQRLQIIMKCLSLLPSSSINDIKFFDLTLKKFLNKILSKTVRILLAFKLLQTGVCCVLEN</sequence>
<dbReference type="EMBL" id="REGN01004933">
    <property type="protein sequence ID" value="RNA15505.1"/>
    <property type="molecule type" value="Genomic_DNA"/>
</dbReference>
<name>A0A3M7QX22_BRAPC</name>
<evidence type="ECO:0000313" key="2">
    <source>
        <dbReference type="Proteomes" id="UP000276133"/>
    </source>
</evidence>
<proteinExistence type="predicted"/>
<dbReference type="AlphaFoldDB" id="A0A3M7QX22"/>